<reference evidence="1" key="2">
    <citation type="journal article" date="2015" name="Fish Shellfish Immunol.">
        <title>Early steps in the European eel (Anguilla anguilla)-Vibrio vulnificus interaction in the gills: Role of the RtxA13 toxin.</title>
        <authorList>
            <person name="Callol A."/>
            <person name="Pajuelo D."/>
            <person name="Ebbesson L."/>
            <person name="Teles M."/>
            <person name="MacKenzie S."/>
            <person name="Amaro C."/>
        </authorList>
    </citation>
    <scope>NUCLEOTIDE SEQUENCE</scope>
</reference>
<reference evidence="1" key="1">
    <citation type="submission" date="2014-11" db="EMBL/GenBank/DDBJ databases">
        <authorList>
            <person name="Amaro Gonzalez C."/>
        </authorList>
    </citation>
    <scope>NUCLEOTIDE SEQUENCE</scope>
</reference>
<dbReference type="AlphaFoldDB" id="A0A0E9XH76"/>
<accession>A0A0E9XH76</accession>
<dbReference type="EMBL" id="GBXM01007529">
    <property type="protein sequence ID" value="JAI01049.1"/>
    <property type="molecule type" value="Transcribed_RNA"/>
</dbReference>
<sequence length="77" mass="8888">MLHWYSVYMFYSLQVLPVDNSIINDKHKTDKDRRLALLAIWLNGSRSSLPRSFSTLAPQWWNELPVPLSHCPSSAMG</sequence>
<evidence type="ECO:0000313" key="1">
    <source>
        <dbReference type="EMBL" id="JAI01049.1"/>
    </source>
</evidence>
<proteinExistence type="predicted"/>
<organism evidence="1">
    <name type="scientific">Anguilla anguilla</name>
    <name type="common">European freshwater eel</name>
    <name type="synonym">Muraena anguilla</name>
    <dbReference type="NCBI Taxonomy" id="7936"/>
    <lineage>
        <taxon>Eukaryota</taxon>
        <taxon>Metazoa</taxon>
        <taxon>Chordata</taxon>
        <taxon>Craniata</taxon>
        <taxon>Vertebrata</taxon>
        <taxon>Euteleostomi</taxon>
        <taxon>Actinopterygii</taxon>
        <taxon>Neopterygii</taxon>
        <taxon>Teleostei</taxon>
        <taxon>Anguilliformes</taxon>
        <taxon>Anguillidae</taxon>
        <taxon>Anguilla</taxon>
    </lineage>
</organism>
<name>A0A0E9XH76_ANGAN</name>
<protein>
    <submittedName>
        <fullName evidence="1">Uncharacterized protein</fullName>
    </submittedName>
</protein>